<dbReference type="Proteomes" id="UP000315889">
    <property type="component" value="Unassembled WGS sequence"/>
</dbReference>
<sequence>MIYKKNLFMHVGLIVSLLGIALYDPLGSIYKGAGLVVLAIGLVCLFFGNKYPTEHESINRAVEDFEKK</sequence>
<dbReference type="EMBL" id="SHBP01000034">
    <property type="protein sequence ID" value="RZO17868.1"/>
    <property type="molecule type" value="Genomic_DNA"/>
</dbReference>
<evidence type="ECO:0000313" key="2">
    <source>
        <dbReference type="EMBL" id="RZO17868.1"/>
    </source>
</evidence>
<keyword evidence="1" id="KW-0472">Membrane</keyword>
<keyword evidence="1" id="KW-0812">Transmembrane</keyword>
<gene>
    <name evidence="2" type="ORF">EVB03_10260</name>
</gene>
<evidence type="ECO:0000313" key="3">
    <source>
        <dbReference type="Proteomes" id="UP000315889"/>
    </source>
</evidence>
<evidence type="ECO:0000256" key="1">
    <source>
        <dbReference type="SAM" id="Phobius"/>
    </source>
</evidence>
<proteinExistence type="predicted"/>
<feature type="transmembrane region" description="Helical" evidence="1">
    <location>
        <begin position="29"/>
        <end position="48"/>
    </location>
</feature>
<dbReference type="AlphaFoldDB" id="A0A520M9J1"/>
<accession>A0A520M9J1</accession>
<organism evidence="2 3">
    <name type="scientific">SAR92 clade bacterium</name>
    <dbReference type="NCBI Taxonomy" id="2315479"/>
    <lineage>
        <taxon>Bacteria</taxon>
        <taxon>Pseudomonadati</taxon>
        <taxon>Pseudomonadota</taxon>
        <taxon>Gammaproteobacteria</taxon>
        <taxon>Cellvibrionales</taxon>
        <taxon>Porticoccaceae</taxon>
        <taxon>SAR92 clade</taxon>
    </lineage>
</organism>
<reference evidence="2 3" key="1">
    <citation type="submission" date="2019-02" db="EMBL/GenBank/DDBJ databases">
        <title>Prokaryotic population dynamics and viral predation in marine succession experiment using metagenomics: the confinement effect.</title>
        <authorList>
            <person name="Haro-Moreno J.M."/>
            <person name="Rodriguez-Valera F."/>
            <person name="Lopez-Perez M."/>
        </authorList>
    </citation>
    <scope>NUCLEOTIDE SEQUENCE [LARGE SCALE GENOMIC DNA]</scope>
    <source>
        <strain evidence="2">MED-G170</strain>
    </source>
</reference>
<feature type="transmembrane region" description="Helical" evidence="1">
    <location>
        <begin position="7"/>
        <end position="23"/>
    </location>
</feature>
<keyword evidence="1" id="KW-1133">Transmembrane helix</keyword>
<name>A0A520M9J1_9GAMM</name>
<protein>
    <submittedName>
        <fullName evidence="2">Uncharacterized protein</fullName>
    </submittedName>
</protein>
<comment type="caution">
    <text evidence="2">The sequence shown here is derived from an EMBL/GenBank/DDBJ whole genome shotgun (WGS) entry which is preliminary data.</text>
</comment>